<evidence type="ECO:0000256" key="1">
    <source>
        <dbReference type="ARBA" id="ARBA00001933"/>
    </source>
</evidence>
<dbReference type="RefSeq" id="WP_204201748.1">
    <property type="nucleotide sequence ID" value="NZ_JAFELM010000012.1"/>
</dbReference>
<dbReference type="PANTHER" id="PTHR48097:SF9">
    <property type="entry name" value="L-THREONINE ALDOLASE"/>
    <property type="match status" value="1"/>
</dbReference>
<dbReference type="NCBIfam" id="NF041359">
    <property type="entry name" value="GntG_guanitoxin"/>
    <property type="match status" value="1"/>
</dbReference>
<comment type="cofactor">
    <cofactor evidence="1">
        <name>pyridoxal 5'-phosphate</name>
        <dbReference type="ChEBI" id="CHEBI:597326"/>
    </cofactor>
</comment>
<dbReference type="InterPro" id="IPR001597">
    <property type="entry name" value="ArAA_b-elim_lyase/Thr_aldolase"/>
</dbReference>
<comment type="caution">
    <text evidence="5">The sequence shown here is derived from an EMBL/GenBank/DDBJ whole genome shotgun (WGS) entry which is preliminary data.</text>
</comment>
<evidence type="ECO:0000256" key="2">
    <source>
        <dbReference type="ARBA" id="ARBA00006966"/>
    </source>
</evidence>
<dbReference type="InterPro" id="IPR015421">
    <property type="entry name" value="PyrdxlP-dep_Trfase_major"/>
</dbReference>
<keyword evidence="3" id="KW-0663">Pyridoxal phosphate</keyword>
<evidence type="ECO:0000256" key="3">
    <source>
        <dbReference type="ARBA" id="ARBA00022898"/>
    </source>
</evidence>
<dbReference type="Proteomes" id="UP001518925">
    <property type="component" value="Unassembled WGS sequence"/>
</dbReference>
<keyword evidence="6" id="KW-1185">Reference proteome</keyword>
<dbReference type="InterPro" id="IPR023603">
    <property type="entry name" value="Low_specificity_L-TA-like"/>
</dbReference>
<feature type="domain" description="Aromatic amino acid beta-eliminating lyase/threonine aldolase" evidence="4">
    <location>
        <begin position="4"/>
        <end position="288"/>
    </location>
</feature>
<dbReference type="EC" id="4.1.2.48" evidence="5"/>
<dbReference type="Gene3D" id="3.40.640.10">
    <property type="entry name" value="Type I PLP-dependent aspartate aminotransferase-like (Major domain)"/>
    <property type="match status" value="1"/>
</dbReference>
<comment type="similarity">
    <text evidence="2">Belongs to the threonine aldolase family.</text>
</comment>
<dbReference type="NCBIfam" id="NF007825">
    <property type="entry name" value="PRK10534.1"/>
    <property type="match status" value="1"/>
</dbReference>
<reference evidence="5 6" key="1">
    <citation type="submission" date="2021-02" db="EMBL/GenBank/DDBJ databases">
        <title>Bacillus sp. RD4P76, an endophyte from a halophyte.</title>
        <authorList>
            <person name="Sun J.-Q."/>
        </authorList>
    </citation>
    <scope>NUCLEOTIDE SEQUENCE [LARGE SCALE GENOMIC DNA]</scope>
    <source>
        <strain evidence="5 6">RD4P76</strain>
    </source>
</reference>
<keyword evidence="5" id="KW-0456">Lyase</keyword>
<accession>A0ABS2DD21</accession>
<proteinExistence type="inferred from homology"/>
<dbReference type="PANTHER" id="PTHR48097">
    <property type="entry name" value="L-THREONINE ALDOLASE-RELATED"/>
    <property type="match status" value="1"/>
</dbReference>
<name>A0ABS2DD21_9BACI</name>
<gene>
    <name evidence="5" type="primary">ltaE</name>
    <name evidence="5" type="ORF">JR050_01500</name>
</gene>
<evidence type="ECO:0000313" key="6">
    <source>
        <dbReference type="Proteomes" id="UP001518925"/>
    </source>
</evidence>
<organism evidence="5 6">
    <name type="scientific">Bacillus suaedaesalsae</name>
    <dbReference type="NCBI Taxonomy" id="2810349"/>
    <lineage>
        <taxon>Bacteria</taxon>
        <taxon>Bacillati</taxon>
        <taxon>Bacillota</taxon>
        <taxon>Bacilli</taxon>
        <taxon>Bacillales</taxon>
        <taxon>Bacillaceae</taxon>
        <taxon>Bacillus</taxon>
    </lineage>
</organism>
<evidence type="ECO:0000313" key="5">
    <source>
        <dbReference type="EMBL" id="MBM6616355.1"/>
    </source>
</evidence>
<dbReference type="EMBL" id="JAFELM010000012">
    <property type="protein sequence ID" value="MBM6616355.1"/>
    <property type="molecule type" value="Genomic_DNA"/>
</dbReference>
<dbReference type="Gene3D" id="3.90.1150.10">
    <property type="entry name" value="Aspartate Aminotransferase, domain 1"/>
    <property type="match status" value="1"/>
</dbReference>
<dbReference type="CDD" id="cd06502">
    <property type="entry name" value="TA_like"/>
    <property type="match status" value="1"/>
</dbReference>
<sequence length="342" mass="37347">MFIDLRSDTVTKPTEKMRKASFEAELGDDVYREDPSVNELERKAAELLGKEAALFVTSGTQGNQIAVLSHCQPGNEIILESDAHLFYYEGAAISAFAGVQPRTIKGMRGAMNPLEVEAAIRDEDIHAPETGLICIENTHNRAGGAIVPTQNMKAIYEVAIKHNIPVHLDGARLFNAAVALNKPVSEFTKYTTTVQICLSKGLGAPVGSILAGNEDFIKRARKWRKRLGGGLRQVGVLAAPGYIALTEMVERLAEDHENAKFLAEGLSQIPTISIAGHVETNIVLVDISQLNMSTGEFLEILKGEGILAVAFGPTTIRFTTHFDVNREHIEEVIEKLSNRFSK</sequence>
<dbReference type="PIRSF" id="PIRSF017617">
    <property type="entry name" value="Thr_aldolase"/>
    <property type="match status" value="1"/>
</dbReference>
<dbReference type="GO" id="GO:0016829">
    <property type="term" value="F:lyase activity"/>
    <property type="evidence" value="ECO:0007669"/>
    <property type="project" value="UniProtKB-KW"/>
</dbReference>
<dbReference type="InterPro" id="IPR015422">
    <property type="entry name" value="PyrdxlP-dep_Trfase_small"/>
</dbReference>
<dbReference type="SUPFAM" id="SSF53383">
    <property type="entry name" value="PLP-dependent transferases"/>
    <property type="match status" value="1"/>
</dbReference>
<dbReference type="InterPro" id="IPR015424">
    <property type="entry name" value="PyrdxlP-dep_Trfase"/>
</dbReference>
<evidence type="ECO:0000259" key="4">
    <source>
        <dbReference type="Pfam" id="PF01212"/>
    </source>
</evidence>
<dbReference type="Pfam" id="PF01212">
    <property type="entry name" value="Beta_elim_lyase"/>
    <property type="match status" value="1"/>
</dbReference>
<protein>
    <submittedName>
        <fullName evidence="5">Low-specificity L-threonine aldolase</fullName>
        <ecNumber evidence="5">4.1.2.48</ecNumber>
    </submittedName>
</protein>